<feature type="transmembrane region" description="Helical" evidence="1">
    <location>
        <begin position="34"/>
        <end position="58"/>
    </location>
</feature>
<name>A0A415E0V2_9FIRM</name>
<evidence type="ECO:0000256" key="1">
    <source>
        <dbReference type="SAM" id="Phobius"/>
    </source>
</evidence>
<dbReference type="Proteomes" id="UP000284841">
    <property type="component" value="Unassembled WGS sequence"/>
</dbReference>
<dbReference type="GeneID" id="83003126"/>
<dbReference type="STRING" id="1776384.GCA_900086585_00727"/>
<organism evidence="2 3">
    <name type="scientific">Emergencia timonensis</name>
    <dbReference type="NCBI Taxonomy" id="1776384"/>
    <lineage>
        <taxon>Bacteria</taxon>
        <taxon>Bacillati</taxon>
        <taxon>Bacillota</taxon>
        <taxon>Clostridia</taxon>
        <taxon>Peptostreptococcales</taxon>
        <taxon>Anaerovoracaceae</taxon>
        <taxon>Emergencia</taxon>
    </lineage>
</organism>
<protein>
    <submittedName>
        <fullName evidence="2">Uncharacterized protein</fullName>
    </submittedName>
</protein>
<comment type="caution">
    <text evidence="2">The sequence shown here is derived from an EMBL/GenBank/DDBJ whole genome shotgun (WGS) entry which is preliminary data.</text>
</comment>
<keyword evidence="1" id="KW-0812">Transmembrane</keyword>
<reference evidence="2 3" key="1">
    <citation type="submission" date="2018-08" db="EMBL/GenBank/DDBJ databases">
        <title>A genome reference for cultivated species of the human gut microbiota.</title>
        <authorList>
            <person name="Zou Y."/>
            <person name="Xue W."/>
            <person name="Luo G."/>
        </authorList>
    </citation>
    <scope>NUCLEOTIDE SEQUENCE [LARGE SCALE GENOMIC DNA]</scope>
    <source>
        <strain evidence="2 3">AM07-24</strain>
    </source>
</reference>
<keyword evidence="1" id="KW-1133">Transmembrane helix</keyword>
<sequence length="75" mass="8407">MDKRYIAPIIITILAVIYFLLMGIGFVFALFEGMPAICFMLLLFIPIGAAALTVYMLIERLNEIKGGEEDEASKY</sequence>
<dbReference type="RefSeq" id="WP_067534019.1">
    <property type="nucleotide sequence ID" value="NZ_AP025567.1"/>
</dbReference>
<dbReference type="OrthoDB" id="1650720at2"/>
<evidence type="ECO:0000313" key="2">
    <source>
        <dbReference type="EMBL" id="RHJ87257.1"/>
    </source>
</evidence>
<dbReference type="AlphaFoldDB" id="A0A415E0V2"/>
<dbReference type="EMBL" id="QRMS01000003">
    <property type="protein sequence ID" value="RHJ87257.1"/>
    <property type="molecule type" value="Genomic_DNA"/>
</dbReference>
<evidence type="ECO:0000313" key="3">
    <source>
        <dbReference type="Proteomes" id="UP000284841"/>
    </source>
</evidence>
<keyword evidence="3" id="KW-1185">Reference proteome</keyword>
<proteinExistence type="predicted"/>
<keyword evidence="1" id="KW-0472">Membrane</keyword>
<accession>A0A415E0V2</accession>
<feature type="transmembrane region" description="Helical" evidence="1">
    <location>
        <begin position="7"/>
        <end position="28"/>
    </location>
</feature>
<gene>
    <name evidence="2" type="ORF">DW099_11185</name>
</gene>